<keyword evidence="2" id="KW-1185">Reference proteome</keyword>
<organism evidence="1 2">
    <name type="scientific">Brevirhabdus pacifica</name>
    <dbReference type="NCBI Taxonomy" id="1267768"/>
    <lineage>
        <taxon>Bacteria</taxon>
        <taxon>Pseudomonadati</taxon>
        <taxon>Pseudomonadota</taxon>
        <taxon>Alphaproteobacteria</taxon>
        <taxon>Rhodobacterales</taxon>
        <taxon>Paracoccaceae</taxon>
        <taxon>Brevirhabdus</taxon>
    </lineage>
</organism>
<gene>
    <name evidence="1" type="ORF">BV394_10470</name>
</gene>
<dbReference type="OrthoDB" id="7743350at2"/>
<reference evidence="1 2" key="1">
    <citation type="submission" date="2017-01" db="EMBL/GenBank/DDBJ databases">
        <title>Genomic analysis of Xuhuaishuia manganoxidans DY6-4.</title>
        <authorList>
            <person name="Wang X."/>
        </authorList>
    </citation>
    <scope>NUCLEOTIDE SEQUENCE [LARGE SCALE GENOMIC DNA]</scope>
    <source>
        <strain evidence="1 2">DY6-4</strain>
    </source>
</reference>
<evidence type="ECO:0000313" key="2">
    <source>
        <dbReference type="Proteomes" id="UP000187266"/>
    </source>
</evidence>
<accession>A0A1U7DJE4</accession>
<name>A0A1U7DJE4_9RHOB</name>
<dbReference type="EMBL" id="CP019124">
    <property type="protein sequence ID" value="APX90091.1"/>
    <property type="molecule type" value="Genomic_DNA"/>
</dbReference>
<dbReference type="AlphaFoldDB" id="A0A1U7DJE4"/>
<protein>
    <submittedName>
        <fullName evidence="1">Uncharacterized protein</fullName>
    </submittedName>
</protein>
<proteinExistence type="predicted"/>
<dbReference type="STRING" id="1267768.BV394_10470"/>
<dbReference type="Proteomes" id="UP000187266">
    <property type="component" value="Chromosome"/>
</dbReference>
<sequence>MAVMGLLLVASLGLSGAVLLFDGAFALASGAVAAVTGASTVRARMVRREADLHLRNKSLARAAANPKVRYRGRMVPVARAVADTSRRTSVRVFNAARRNILTMPAEAMPVVGLGVVAAATAWELHDSCELMAELHELDVAFNPDAAIDGDAVCGMEVPDAGALAQQVRARVSSGAGALGDGFANMFR</sequence>
<evidence type="ECO:0000313" key="1">
    <source>
        <dbReference type="EMBL" id="APX90091.1"/>
    </source>
</evidence>